<sequence>MLDGNCLEARERRLHVLRTVQAGALPGTSLVVYEPSEGLVSDVFPGEDGHAQARALVGQVVETGHPHDRWMHDRHYCTGALLSAMHRPEARLLTRQHDGLLYEARTAWRPAGRIATGQVAEQRVHVRDPQGQVQRFRRIQVLLDQATRDGDRERALLTHLPAYTVSAQRVARLYRQRWTLATAFQHLEASFHSELNTLGYPKAALLGLCLALVA</sequence>
<evidence type="ECO:0000313" key="2">
    <source>
        <dbReference type="Proteomes" id="UP000712673"/>
    </source>
</evidence>
<reference evidence="1" key="1">
    <citation type="submission" date="2019-03" db="EMBL/GenBank/DDBJ databases">
        <title>Lake Tanganyika Metagenome-Assembled Genomes (MAGs).</title>
        <authorList>
            <person name="Tran P."/>
        </authorList>
    </citation>
    <scope>NUCLEOTIDE SEQUENCE</scope>
    <source>
        <strain evidence="1">K_DeepCast_65m_m2_066</strain>
    </source>
</reference>
<gene>
    <name evidence="1" type="ORF">FJZ47_01470</name>
</gene>
<proteinExistence type="predicted"/>
<dbReference type="SUPFAM" id="SSF53098">
    <property type="entry name" value="Ribonuclease H-like"/>
    <property type="match status" value="1"/>
</dbReference>
<dbReference type="AlphaFoldDB" id="A0A938AZD4"/>
<protein>
    <recommendedName>
        <fullName evidence="3">Transposase IS4-like domain-containing protein</fullName>
    </recommendedName>
</protein>
<organism evidence="1 2">
    <name type="scientific">Tectimicrobiota bacterium</name>
    <dbReference type="NCBI Taxonomy" id="2528274"/>
    <lineage>
        <taxon>Bacteria</taxon>
        <taxon>Pseudomonadati</taxon>
        <taxon>Nitrospinota/Tectimicrobiota group</taxon>
        <taxon>Candidatus Tectimicrobiota</taxon>
    </lineage>
</organism>
<dbReference type="EMBL" id="VGLS01000022">
    <property type="protein sequence ID" value="MBM3222462.1"/>
    <property type="molecule type" value="Genomic_DNA"/>
</dbReference>
<dbReference type="Proteomes" id="UP000712673">
    <property type="component" value="Unassembled WGS sequence"/>
</dbReference>
<evidence type="ECO:0008006" key="3">
    <source>
        <dbReference type="Google" id="ProtNLM"/>
    </source>
</evidence>
<dbReference type="InterPro" id="IPR012337">
    <property type="entry name" value="RNaseH-like_sf"/>
</dbReference>
<accession>A0A938AZD4</accession>
<evidence type="ECO:0000313" key="1">
    <source>
        <dbReference type="EMBL" id="MBM3222462.1"/>
    </source>
</evidence>
<name>A0A938AZD4_UNCTE</name>
<comment type="caution">
    <text evidence="1">The sequence shown here is derived from an EMBL/GenBank/DDBJ whole genome shotgun (WGS) entry which is preliminary data.</text>
</comment>